<dbReference type="EMBL" id="CP019964">
    <property type="protein sequence ID" value="ASI13756.1"/>
    <property type="molecule type" value="Genomic_DNA"/>
</dbReference>
<proteinExistence type="predicted"/>
<gene>
    <name evidence="2" type="ORF">Mia14_0438</name>
</gene>
<dbReference type="Gene3D" id="3.40.50.300">
    <property type="entry name" value="P-loop containing nucleotide triphosphate hydrolases"/>
    <property type="match status" value="1"/>
</dbReference>
<dbReference type="SMART" id="SM00382">
    <property type="entry name" value="AAA"/>
    <property type="match status" value="1"/>
</dbReference>
<accession>A0A218NMS6</accession>
<dbReference type="InterPro" id="IPR003593">
    <property type="entry name" value="AAA+_ATPase"/>
</dbReference>
<dbReference type="SUPFAM" id="SSF52540">
    <property type="entry name" value="P-loop containing nucleoside triphosphate hydrolases"/>
    <property type="match status" value="1"/>
</dbReference>
<dbReference type="KEGG" id="marh:Mia14_0438"/>
<organism evidence="2 3">
    <name type="scientific">Candidatus Mancarchaeum acidiphilum</name>
    <dbReference type="NCBI Taxonomy" id="1920749"/>
    <lineage>
        <taxon>Archaea</taxon>
        <taxon>Candidatus Micrarchaeota</taxon>
        <taxon>Candidatus Mancarchaeum</taxon>
    </lineage>
</organism>
<dbReference type="AlphaFoldDB" id="A0A218NMS6"/>
<keyword evidence="3" id="KW-1185">Reference proteome</keyword>
<feature type="domain" description="AAA+ ATPase" evidence="1">
    <location>
        <begin position="30"/>
        <end position="149"/>
    </location>
</feature>
<evidence type="ECO:0000313" key="3">
    <source>
        <dbReference type="Proteomes" id="UP000197679"/>
    </source>
</evidence>
<dbReference type="PANTHER" id="PTHR43566:SF1">
    <property type="entry name" value="AAA+ ATPASE DOMAIN-CONTAINING PROTEIN"/>
    <property type="match status" value="1"/>
</dbReference>
<sequence length="429" mass="49828">MYYIIIDIMAAKERFFYRDIEDRIVPFISRDEIIIIRGPRQAGKTTLMKLISDKIKDKKEFVNFDIPSNRSNISESPIDYVRKIADGNKITLFLDEVQRLDNAGEILKIIYDTFKGEVKIFASGSSSLEIRQKVLGFLVGRAIIFDLYTFSFGEFIRSKDTGLYNIFKERNDSLINFIENGEEVLHTAFSEDLLKMWKEYVVYGGYPEVVKADNFDMKKSLLLNLVNLYIEKDIISFFKIEDTKEFENFLRILSFNDSQMLTISNVANDSGLSFYKANSYLEIIENTYIASRVYPYYNNMSSSIKKTPKVYFFDLGLRNAVLDNLLPYEKRDDIGKLAENFVFGELVRLGKKVRYWRTKAGAEMDFVIEYNNEVIPVEVKLGGSKAIGKSFYSFLEVYKPKMALVITLDEFSKKEVNGTLIYYVPIFYL</sequence>
<dbReference type="InterPro" id="IPR027417">
    <property type="entry name" value="P-loop_NTPase"/>
</dbReference>
<protein>
    <submittedName>
        <fullName evidence="2">AAA+ superfamily ATPase</fullName>
    </submittedName>
</protein>
<dbReference type="Pfam" id="PF13173">
    <property type="entry name" value="AAA_14"/>
    <property type="match status" value="1"/>
</dbReference>
<name>A0A218NMS6_9ARCH</name>
<dbReference type="Pfam" id="PF13635">
    <property type="entry name" value="DUF4143"/>
    <property type="match status" value="1"/>
</dbReference>
<dbReference type="Proteomes" id="UP000197679">
    <property type="component" value="Chromosome"/>
</dbReference>
<dbReference type="PANTHER" id="PTHR43566">
    <property type="entry name" value="CONSERVED PROTEIN"/>
    <property type="match status" value="1"/>
</dbReference>
<dbReference type="InterPro" id="IPR041682">
    <property type="entry name" value="AAA_14"/>
</dbReference>
<evidence type="ECO:0000313" key="2">
    <source>
        <dbReference type="EMBL" id="ASI13756.1"/>
    </source>
</evidence>
<dbReference type="InterPro" id="IPR025420">
    <property type="entry name" value="DUF4143"/>
</dbReference>
<evidence type="ECO:0000259" key="1">
    <source>
        <dbReference type="SMART" id="SM00382"/>
    </source>
</evidence>
<dbReference type="InterPro" id="IPR011335">
    <property type="entry name" value="Restrct_endonuc-II-like"/>
</dbReference>
<dbReference type="SUPFAM" id="SSF52980">
    <property type="entry name" value="Restriction endonuclease-like"/>
    <property type="match status" value="1"/>
</dbReference>
<reference evidence="2 3" key="1">
    <citation type="journal article" date="2017" name="Nat. Commun.">
        <title>'ARMAN' archaea depend on association with euryarchaeal host in culture and in situ.</title>
        <authorList>
            <person name="Golyshina O."/>
            <person name="Toshchakov S."/>
            <person name="Makarova K."/>
            <person name="Gavrilov S."/>
            <person name="Korzhenkov A."/>
            <person name="La Cono V."/>
            <person name="Arcadi E."/>
            <person name="Nechitaylo T."/>
            <person name="Ferrer M."/>
            <person name="Kublanov I."/>
            <person name="Wolf Y."/>
            <person name="Yakimov M."/>
            <person name="Golyshin P."/>
            <person name="Slesarev A."/>
            <person name="Kozyavkin S."/>
        </authorList>
    </citation>
    <scope>NUCLEOTIDE SEQUENCE [LARGE SCALE GENOMIC DNA]</scope>
    <source>
        <strain evidence="2 3">Mia14</strain>
    </source>
</reference>